<evidence type="ECO:0000313" key="2">
    <source>
        <dbReference type="EMBL" id="MFB9646601.1"/>
    </source>
</evidence>
<dbReference type="RefSeq" id="WP_344715505.1">
    <property type="nucleotide sequence ID" value="NZ_BAAAWH010000001.1"/>
</dbReference>
<keyword evidence="3" id="KW-1185">Reference proteome</keyword>
<organism evidence="2 3">
    <name type="scientific">Microbacterium terregens</name>
    <dbReference type="NCBI Taxonomy" id="69363"/>
    <lineage>
        <taxon>Bacteria</taxon>
        <taxon>Bacillati</taxon>
        <taxon>Actinomycetota</taxon>
        <taxon>Actinomycetes</taxon>
        <taxon>Micrococcales</taxon>
        <taxon>Microbacteriaceae</taxon>
        <taxon>Microbacterium</taxon>
    </lineage>
</organism>
<dbReference type="PANTHER" id="PTHR38011">
    <property type="entry name" value="DIHYDROFOLATE REDUCTASE FAMILY PROTEIN (AFU_ORTHOLOGUE AFUA_8G06820)"/>
    <property type="match status" value="1"/>
</dbReference>
<accession>A0ABV5T1W9</accession>
<dbReference type="Proteomes" id="UP001589611">
    <property type="component" value="Unassembled WGS sequence"/>
</dbReference>
<feature type="domain" description="Bacterial bifunctional deaminase-reductase C-terminal" evidence="1">
    <location>
        <begin position="2"/>
        <end position="170"/>
    </location>
</feature>
<dbReference type="InterPro" id="IPR002734">
    <property type="entry name" value="RibDG_C"/>
</dbReference>
<proteinExistence type="predicted"/>
<dbReference type="Gene3D" id="3.40.430.10">
    <property type="entry name" value="Dihydrofolate Reductase, subunit A"/>
    <property type="match status" value="1"/>
</dbReference>
<dbReference type="PANTHER" id="PTHR38011:SF12">
    <property type="entry name" value="BIFUNCTIONAL DEAMINASE-REDUCTASE DOMAIN PROTEIN"/>
    <property type="match status" value="1"/>
</dbReference>
<dbReference type="InterPro" id="IPR050765">
    <property type="entry name" value="Riboflavin_Biosynth_HTPR"/>
</dbReference>
<name>A0ABV5T1W9_9MICO</name>
<dbReference type="InterPro" id="IPR024072">
    <property type="entry name" value="DHFR-like_dom_sf"/>
</dbReference>
<evidence type="ECO:0000313" key="3">
    <source>
        <dbReference type="Proteomes" id="UP001589611"/>
    </source>
</evidence>
<dbReference type="Pfam" id="PF01872">
    <property type="entry name" value="RibD_C"/>
    <property type="match status" value="1"/>
</dbReference>
<gene>
    <name evidence="2" type="ORF">ACFFPJ_12440</name>
</gene>
<protein>
    <submittedName>
        <fullName evidence="2">Dihydrofolate reductase family protein</fullName>
    </submittedName>
</protein>
<dbReference type="SUPFAM" id="SSF53597">
    <property type="entry name" value="Dihydrofolate reductase-like"/>
    <property type="match status" value="1"/>
</dbReference>
<sequence length="185" mass="20309">MPAVVLIASISLDGFAADRHRSVERLHRWFIGPDADESSASDPFLTRFRATGAIVFGRNTFDDGQEPWGEDDVFWAPVFIVTHERRDPVVRNGALFTFVDGARAALEAAGIVAGEKEVHVMGSADVARQLLGDGLIDEIDLHVIPVILGAGARLFPDDLVDAIELELTDSAESRGVQRLRYRVMR</sequence>
<evidence type="ECO:0000259" key="1">
    <source>
        <dbReference type="Pfam" id="PF01872"/>
    </source>
</evidence>
<reference evidence="2 3" key="1">
    <citation type="submission" date="2024-09" db="EMBL/GenBank/DDBJ databases">
        <authorList>
            <person name="Sun Q."/>
            <person name="Mori K."/>
        </authorList>
    </citation>
    <scope>NUCLEOTIDE SEQUENCE [LARGE SCALE GENOMIC DNA]</scope>
    <source>
        <strain evidence="2 3">JCM 1342</strain>
    </source>
</reference>
<comment type="caution">
    <text evidence="2">The sequence shown here is derived from an EMBL/GenBank/DDBJ whole genome shotgun (WGS) entry which is preliminary data.</text>
</comment>
<dbReference type="EMBL" id="JBHMBE010000004">
    <property type="protein sequence ID" value="MFB9646601.1"/>
    <property type="molecule type" value="Genomic_DNA"/>
</dbReference>